<name>A0A3N1P8L1_9GAMM</name>
<keyword evidence="2 15" id="KW-0963">Cytoplasm</keyword>
<comment type="function">
    <text evidence="8 15">Functions in the N-end rule pathway of protein degradation where it conjugates Leu, Phe and, less efficiently, Met from aminoacyl-tRNAs to the N-termini of proteins containing an N-terminal arginine or lysine.</text>
</comment>
<evidence type="ECO:0000256" key="6">
    <source>
        <dbReference type="ARBA" id="ARBA00050652"/>
    </source>
</evidence>
<dbReference type="PANTHER" id="PTHR30098">
    <property type="entry name" value="LEUCYL/PHENYLALANYL-TRNA--PROTEIN TRANSFERASE"/>
    <property type="match status" value="1"/>
</dbReference>
<organism evidence="16 17">
    <name type="scientific">Gallaecimonas pentaromativorans</name>
    <dbReference type="NCBI Taxonomy" id="584787"/>
    <lineage>
        <taxon>Bacteria</taxon>
        <taxon>Pseudomonadati</taxon>
        <taxon>Pseudomonadota</taxon>
        <taxon>Gammaproteobacteria</taxon>
        <taxon>Enterobacterales</taxon>
        <taxon>Gallaecimonadaceae</taxon>
        <taxon>Gallaecimonas</taxon>
    </lineage>
</organism>
<dbReference type="GO" id="GO:0008914">
    <property type="term" value="F:leucyl-tRNA--protein transferase activity"/>
    <property type="evidence" value="ECO:0007669"/>
    <property type="project" value="UniProtKB-UniRule"/>
</dbReference>
<evidence type="ECO:0000256" key="4">
    <source>
        <dbReference type="ARBA" id="ARBA00023315"/>
    </source>
</evidence>
<dbReference type="Pfam" id="PF03588">
    <property type="entry name" value="Leu_Phe_trans"/>
    <property type="match status" value="1"/>
</dbReference>
<dbReference type="HAMAP" id="MF_00688">
    <property type="entry name" value="Leu_Phe_trans"/>
    <property type="match status" value="1"/>
</dbReference>
<comment type="catalytic activity">
    <reaction evidence="5 15">
        <text>L-phenylalanyl-tRNA(Phe) + an N-terminal L-alpha-aminoacyl-[protein] = an N-terminal L-phenylalanyl-L-alpha-aminoacyl-[protein] + tRNA(Phe)</text>
        <dbReference type="Rhea" id="RHEA:43632"/>
        <dbReference type="Rhea" id="RHEA-COMP:9668"/>
        <dbReference type="Rhea" id="RHEA-COMP:9699"/>
        <dbReference type="Rhea" id="RHEA-COMP:10636"/>
        <dbReference type="Rhea" id="RHEA-COMP:10637"/>
        <dbReference type="ChEBI" id="CHEBI:78442"/>
        <dbReference type="ChEBI" id="CHEBI:78531"/>
        <dbReference type="ChEBI" id="CHEBI:78597"/>
        <dbReference type="ChEBI" id="CHEBI:83561"/>
        <dbReference type="EC" id="2.3.2.6"/>
    </reaction>
</comment>
<comment type="catalytic activity">
    <reaction evidence="7 15">
        <text>N-terminal L-lysyl-[protein] + L-leucyl-tRNA(Leu) = N-terminal L-leucyl-L-lysyl-[protein] + tRNA(Leu) + H(+)</text>
        <dbReference type="Rhea" id="RHEA:12340"/>
        <dbReference type="Rhea" id="RHEA-COMP:9613"/>
        <dbReference type="Rhea" id="RHEA-COMP:9622"/>
        <dbReference type="Rhea" id="RHEA-COMP:12670"/>
        <dbReference type="Rhea" id="RHEA-COMP:12671"/>
        <dbReference type="ChEBI" id="CHEBI:15378"/>
        <dbReference type="ChEBI" id="CHEBI:65249"/>
        <dbReference type="ChEBI" id="CHEBI:78442"/>
        <dbReference type="ChEBI" id="CHEBI:78494"/>
        <dbReference type="ChEBI" id="CHEBI:133043"/>
        <dbReference type="EC" id="2.3.2.6"/>
    </reaction>
</comment>
<evidence type="ECO:0000256" key="9">
    <source>
        <dbReference type="ARBA" id="ARBA00061535"/>
    </source>
</evidence>
<dbReference type="GO" id="GO:0030163">
    <property type="term" value="P:protein catabolic process"/>
    <property type="evidence" value="ECO:0007669"/>
    <property type="project" value="UniProtKB-UniRule"/>
</dbReference>
<dbReference type="EMBL" id="RJUL01000004">
    <property type="protein sequence ID" value="ROQ27692.1"/>
    <property type="molecule type" value="Genomic_DNA"/>
</dbReference>
<evidence type="ECO:0000256" key="3">
    <source>
        <dbReference type="ARBA" id="ARBA00022679"/>
    </source>
</evidence>
<dbReference type="PANTHER" id="PTHR30098:SF2">
    <property type="entry name" value="LEUCYL_PHENYLALANYL-TRNA--PROTEIN TRANSFERASE"/>
    <property type="match status" value="1"/>
</dbReference>
<dbReference type="STRING" id="584787.GCA_001247655_02107"/>
<dbReference type="InterPro" id="IPR042221">
    <property type="entry name" value="Leu/Phe-tRNA_Trfase_N"/>
</dbReference>
<evidence type="ECO:0000256" key="1">
    <source>
        <dbReference type="ARBA" id="ARBA00004496"/>
    </source>
</evidence>
<evidence type="ECO:0000313" key="16">
    <source>
        <dbReference type="EMBL" id="ROQ27692.1"/>
    </source>
</evidence>
<dbReference type="GO" id="GO:0005737">
    <property type="term" value="C:cytoplasm"/>
    <property type="evidence" value="ECO:0007669"/>
    <property type="project" value="UniProtKB-SubCell"/>
</dbReference>
<evidence type="ECO:0000256" key="13">
    <source>
        <dbReference type="ARBA" id="ARBA00077165"/>
    </source>
</evidence>
<comment type="catalytic activity">
    <reaction evidence="6 15">
        <text>N-terminal L-arginyl-[protein] + L-leucyl-tRNA(Leu) = N-terminal L-leucyl-L-arginyl-[protein] + tRNA(Leu) + H(+)</text>
        <dbReference type="Rhea" id="RHEA:50416"/>
        <dbReference type="Rhea" id="RHEA-COMP:9613"/>
        <dbReference type="Rhea" id="RHEA-COMP:9622"/>
        <dbReference type="Rhea" id="RHEA-COMP:12672"/>
        <dbReference type="Rhea" id="RHEA-COMP:12673"/>
        <dbReference type="ChEBI" id="CHEBI:15378"/>
        <dbReference type="ChEBI" id="CHEBI:64719"/>
        <dbReference type="ChEBI" id="CHEBI:78442"/>
        <dbReference type="ChEBI" id="CHEBI:78494"/>
        <dbReference type="ChEBI" id="CHEBI:133044"/>
        <dbReference type="EC" id="2.3.2.6"/>
    </reaction>
</comment>
<dbReference type="FunFam" id="3.30.70.3550:FF:000001">
    <property type="entry name" value="Leucyl/phenylalanyl-tRNA--protein transferase"/>
    <property type="match status" value="1"/>
</dbReference>
<comment type="subcellular location">
    <subcellularLocation>
        <location evidence="1 15">Cytoplasm</location>
    </subcellularLocation>
</comment>
<proteinExistence type="inferred from homology"/>
<reference evidence="16 17" key="1">
    <citation type="submission" date="2018-11" db="EMBL/GenBank/DDBJ databases">
        <title>Genomic Encyclopedia of Type Strains, Phase IV (KMG-IV): sequencing the most valuable type-strain genomes for metagenomic binning, comparative biology and taxonomic classification.</title>
        <authorList>
            <person name="Goeker M."/>
        </authorList>
    </citation>
    <scope>NUCLEOTIDE SEQUENCE [LARGE SCALE GENOMIC DNA]</scope>
    <source>
        <strain evidence="16 17">DSM 21945</strain>
    </source>
</reference>
<dbReference type="NCBIfam" id="TIGR00667">
    <property type="entry name" value="aat"/>
    <property type="match status" value="1"/>
</dbReference>
<evidence type="ECO:0000256" key="15">
    <source>
        <dbReference type="HAMAP-Rule" id="MF_00688"/>
    </source>
</evidence>
<dbReference type="Gene3D" id="3.40.630.70">
    <property type="entry name" value="Leucyl/phenylalanyl-tRNA-protein transferase, C-terminal domain"/>
    <property type="match status" value="1"/>
</dbReference>
<evidence type="ECO:0000256" key="8">
    <source>
        <dbReference type="ARBA" id="ARBA00054043"/>
    </source>
</evidence>
<accession>A0A3N1P8L1</accession>
<protein>
    <recommendedName>
        <fullName evidence="11 15">Leucyl/phenylalanyl-tRNA--protein transferase</fullName>
        <ecNumber evidence="10 15">2.3.2.6</ecNumber>
    </recommendedName>
    <alternativeName>
        <fullName evidence="12 15">L/F-transferase</fullName>
    </alternativeName>
    <alternativeName>
        <fullName evidence="13 15">Leucyltransferase</fullName>
    </alternativeName>
    <alternativeName>
        <fullName evidence="14 15">Phenyalanyltransferase</fullName>
    </alternativeName>
</protein>
<dbReference type="InterPro" id="IPR042203">
    <property type="entry name" value="Leu/Phe-tRNA_Trfase_C"/>
</dbReference>
<evidence type="ECO:0000256" key="7">
    <source>
        <dbReference type="ARBA" id="ARBA00051538"/>
    </source>
</evidence>
<keyword evidence="17" id="KW-1185">Reference proteome</keyword>
<evidence type="ECO:0000256" key="14">
    <source>
        <dbReference type="ARBA" id="ARBA00083640"/>
    </source>
</evidence>
<comment type="caution">
    <text evidence="16">The sequence shown here is derived from an EMBL/GenBank/DDBJ whole genome shotgun (WGS) entry which is preliminary data.</text>
</comment>
<comment type="similarity">
    <text evidence="9 15">Belongs to the L/F-transferase family.</text>
</comment>
<sequence>MTIALPELPDNPCLFPDPVHALDQPNGLLAFGGDLSPTRLMTAYRQGIFPWFNPGEPILWWSPNPRGVAVPGDMAISSSLRKWLRKTPYQYRCNTAFGEVLTGCAGPRNGQRGTWLSPQMRAAYTKLNELGYAHSVEVWLEGELVGGLYGITIGRIFCGESMFHKTPNASKAAFAALHARLQGHARLIDCQLMNPHLATLGVKEMPRSQYLAILAEERDKTMSPALWQQGEWPCP</sequence>
<dbReference type="Gene3D" id="3.30.70.3550">
    <property type="entry name" value="Leucyl/phenylalanyl-tRNA-protein transferase, N-terminal domain"/>
    <property type="match status" value="1"/>
</dbReference>
<dbReference type="AlphaFoldDB" id="A0A3N1P8L1"/>
<gene>
    <name evidence="15" type="primary">aat</name>
    <name evidence="16" type="ORF">EDC28_104351</name>
</gene>
<evidence type="ECO:0000256" key="5">
    <source>
        <dbReference type="ARBA" id="ARBA00050607"/>
    </source>
</evidence>
<evidence type="ECO:0000256" key="10">
    <source>
        <dbReference type="ARBA" id="ARBA00066767"/>
    </source>
</evidence>
<keyword evidence="3 15" id="KW-0808">Transferase</keyword>
<dbReference type="Proteomes" id="UP000268033">
    <property type="component" value="Unassembled WGS sequence"/>
</dbReference>
<dbReference type="InterPro" id="IPR004616">
    <property type="entry name" value="Leu/Phe-tRNA_Trfase"/>
</dbReference>
<dbReference type="SUPFAM" id="SSF55729">
    <property type="entry name" value="Acyl-CoA N-acyltransferases (Nat)"/>
    <property type="match status" value="1"/>
</dbReference>
<evidence type="ECO:0000256" key="11">
    <source>
        <dbReference type="ARBA" id="ARBA00074372"/>
    </source>
</evidence>
<keyword evidence="4 15" id="KW-0012">Acyltransferase</keyword>
<evidence type="ECO:0000256" key="2">
    <source>
        <dbReference type="ARBA" id="ARBA00022490"/>
    </source>
</evidence>
<evidence type="ECO:0000313" key="17">
    <source>
        <dbReference type="Proteomes" id="UP000268033"/>
    </source>
</evidence>
<dbReference type="OrthoDB" id="9790282at2"/>
<dbReference type="InterPro" id="IPR016181">
    <property type="entry name" value="Acyl_CoA_acyltransferase"/>
</dbReference>
<dbReference type="RefSeq" id="WP_050660638.1">
    <property type="nucleotide sequence ID" value="NZ_JBLXAC010000008.1"/>
</dbReference>
<evidence type="ECO:0000256" key="12">
    <source>
        <dbReference type="ARBA" id="ARBA00077136"/>
    </source>
</evidence>
<dbReference type="EC" id="2.3.2.6" evidence="10 15"/>